<sequence length="1015" mass="112857">MPVEYEVQGCQRRCRAAMMGGTDLAGEHSDKVRGICRAGVRPHEHARMVAPADCRWLARAPLAAWLLLLLTVPTARIEGADTAEFFRGLNLNGPPTTIDGHRWEGRDSSTVECKDKAFENQNVPLRPSTDPERAQMIRSSRWGGNRVVLREIPPGAYSVFLYVWEDNSPEAFSIAVNGKVVEPRFQSGPAGAWAKLGPWSTEAQDGAIVISSRGGAANFSGVELWRGPHEGSEAPLGEEELAFFEKRIRPLLVKHCYECHSADAKSLEGDLLVDSRPMLQRRGANGAAVVPGDAEASLLIKAVRYVDENLQMPPDGKLADAEIADLEQWVRMGAPDPRTTATKFAGKKVDVAAAREFWSLRPLLRPQVPEVNGSDWPANDVDRFVLAKLQSQGLAPADAADKRALLRRVTYDLTGLPPTPEELQDFLADESPEAFLRVVDRLLDSPRYGERWGRHWLDVVRYADTAGDNSDYPIPQNHRYRDWVIDAFNSDLPYDEFVRDQLAGDLRGGATEKERQERIVATGYIANSRRFGSRVDDYPQHLTIEDTLDNLGRSFLGLTVSCARCHDHKFDPITTRDYYGLYGIFQSTRYPWPGIELDKEQRDLVPLVPVDQLAEAVELLRTRKGEQTRLNQEVKRLKNALKTAEGEDKARLVKESEAATAVAEQHRGQPLPFEMVYAVADAESPAEAAVQVKGDPAQPGDVVERRFLTVLGESKLSADCRGSGRAELAEWILADENPLAARVMANRIWQHHFGRGIVPTPNDFGKQGKPATHPELLDYLASVFRDGGWSVKAMHRLILSSKTYQQSAMRSDEAVARDPSNDWLSGFPRRRLDAESIRDAMLALGGNLDLSRPGAHPFPPAHTWGFTQHKPFKAVYESRHRSVYLMTQRIQRHPYLAIFDGADPSTSTAARMSSTTPLQALFLLNDAFVHEQSRLIAERIVAEGGSTDERIQRAFTLLFSRPAVEGDVEAARDFLEKAKSLAAAEAGAPADKAAPAEWQAFVRALLRLNEFVYLD</sequence>
<dbReference type="GO" id="GO:0009055">
    <property type="term" value="F:electron transfer activity"/>
    <property type="evidence" value="ECO:0007669"/>
    <property type="project" value="InterPro"/>
</dbReference>
<dbReference type="Proteomes" id="UP000315700">
    <property type="component" value="Chromosome"/>
</dbReference>
<evidence type="ECO:0000256" key="1">
    <source>
        <dbReference type="ARBA" id="ARBA00022617"/>
    </source>
</evidence>
<accession>A0A517SLH4</accession>
<evidence type="ECO:0000313" key="6">
    <source>
        <dbReference type="EMBL" id="QDT56968.1"/>
    </source>
</evidence>
<dbReference type="PROSITE" id="PS51007">
    <property type="entry name" value="CYTC"/>
    <property type="match status" value="1"/>
</dbReference>
<evidence type="ECO:0000259" key="5">
    <source>
        <dbReference type="PROSITE" id="PS51007"/>
    </source>
</evidence>
<evidence type="ECO:0000256" key="4">
    <source>
        <dbReference type="PROSITE-ProRule" id="PRU00433"/>
    </source>
</evidence>
<gene>
    <name evidence="6" type="ORF">Pan44_50310</name>
</gene>
<evidence type="ECO:0000256" key="2">
    <source>
        <dbReference type="ARBA" id="ARBA00022723"/>
    </source>
</evidence>
<feature type="domain" description="Cytochrome c" evidence="5">
    <location>
        <begin position="232"/>
        <end position="334"/>
    </location>
</feature>
<protein>
    <submittedName>
        <fullName evidence="6">Planctomycete cytochrome C</fullName>
    </submittedName>
</protein>
<proteinExistence type="predicted"/>
<dbReference type="Pfam" id="PF07583">
    <property type="entry name" value="PSCyt2"/>
    <property type="match status" value="1"/>
</dbReference>
<dbReference type="EMBL" id="CP036271">
    <property type="protein sequence ID" value="QDT56968.1"/>
    <property type="molecule type" value="Genomic_DNA"/>
</dbReference>
<dbReference type="PANTHER" id="PTHR35889">
    <property type="entry name" value="CYCLOINULO-OLIGOSACCHARIDE FRUCTANOTRANSFERASE-RELATED"/>
    <property type="match status" value="1"/>
</dbReference>
<dbReference type="InParanoid" id="A0A517SLH4"/>
<name>A0A517SLH4_9PLAN</name>
<keyword evidence="1 4" id="KW-0349">Heme</keyword>
<keyword evidence="3 4" id="KW-0408">Iron</keyword>
<reference evidence="6 7" key="1">
    <citation type="submission" date="2019-02" db="EMBL/GenBank/DDBJ databases">
        <title>Deep-cultivation of Planctomycetes and their phenomic and genomic characterization uncovers novel biology.</title>
        <authorList>
            <person name="Wiegand S."/>
            <person name="Jogler M."/>
            <person name="Boedeker C."/>
            <person name="Pinto D."/>
            <person name="Vollmers J."/>
            <person name="Rivas-Marin E."/>
            <person name="Kohn T."/>
            <person name="Peeters S.H."/>
            <person name="Heuer A."/>
            <person name="Rast P."/>
            <person name="Oberbeckmann S."/>
            <person name="Bunk B."/>
            <person name="Jeske O."/>
            <person name="Meyerdierks A."/>
            <person name="Storesund J.E."/>
            <person name="Kallscheuer N."/>
            <person name="Luecker S."/>
            <person name="Lage O.M."/>
            <person name="Pohl T."/>
            <person name="Merkel B.J."/>
            <person name="Hornburger P."/>
            <person name="Mueller R.-W."/>
            <person name="Bruemmer F."/>
            <person name="Labrenz M."/>
            <person name="Spormann A.M."/>
            <person name="Op den Camp H."/>
            <person name="Overmann J."/>
            <person name="Amann R."/>
            <person name="Jetten M.S.M."/>
            <person name="Mascher T."/>
            <person name="Medema M.H."/>
            <person name="Devos D.P."/>
            <person name="Kaster A.-K."/>
            <person name="Ovreas L."/>
            <person name="Rohde M."/>
            <person name="Galperin M.Y."/>
            <person name="Jogler C."/>
        </authorList>
    </citation>
    <scope>NUCLEOTIDE SEQUENCE [LARGE SCALE GENOMIC DNA]</scope>
    <source>
        <strain evidence="6 7">Pan44</strain>
    </source>
</reference>
<evidence type="ECO:0000313" key="7">
    <source>
        <dbReference type="Proteomes" id="UP000315700"/>
    </source>
</evidence>
<dbReference type="AlphaFoldDB" id="A0A517SLH4"/>
<dbReference type="InterPro" id="IPR036909">
    <property type="entry name" value="Cyt_c-like_dom_sf"/>
</dbReference>
<dbReference type="GO" id="GO:0020037">
    <property type="term" value="F:heme binding"/>
    <property type="evidence" value="ECO:0007669"/>
    <property type="project" value="InterPro"/>
</dbReference>
<dbReference type="Pfam" id="PF07587">
    <property type="entry name" value="PSD1"/>
    <property type="match status" value="1"/>
</dbReference>
<dbReference type="KEGG" id="ccos:Pan44_50310"/>
<dbReference type="GO" id="GO:0046872">
    <property type="term" value="F:metal ion binding"/>
    <property type="evidence" value="ECO:0007669"/>
    <property type="project" value="UniProtKB-KW"/>
</dbReference>
<organism evidence="6 7">
    <name type="scientific">Caulifigura coniformis</name>
    <dbReference type="NCBI Taxonomy" id="2527983"/>
    <lineage>
        <taxon>Bacteria</taxon>
        <taxon>Pseudomonadati</taxon>
        <taxon>Planctomycetota</taxon>
        <taxon>Planctomycetia</taxon>
        <taxon>Planctomycetales</taxon>
        <taxon>Planctomycetaceae</taxon>
        <taxon>Caulifigura</taxon>
    </lineage>
</organism>
<keyword evidence="7" id="KW-1185">Reference proteome</keyword>
<dbReference type="Pfam" id="PF07635">
    <property type="entry name" value="PSCyt1"/>
    <property type="match status" value="1"/>
</dbReference>
<dbReference type="InterPro" id="IPR022655">
    <property type="entry name" value="DUF1553"/>
</dbReference>
<dbReference type="PANTHER" id="PTHR35889:SF3">
    <property type="entry name" value="F-BOX DOMAIN-CONTAINING PROTEIN"/>
    <property type="match status" value="1"/>
</dbReference>
<dbReference type="InterPro" id="IPR011444">
    <property type="entry name" value="DUF1549"/>
</dbReference>
<keyword evidence="2 4" id="KW-0479">Metal-binding</keyword>
<dbReference type="InterPro" id="IPR011429">
    <property type="entry name" value="Cyt_c_Planctomycete-type"/>
</dbReference>
<dbReference type="InterPro" id="IPR009056">
    <property type="entry name" value="Cyt_c-like_dom"/>
</dbReference>
<evidence type="ECO:0000256" key="3">
    <source>
        <dbReference type="ARBA" id="ARBA00023004"/>
    </source>
</evidence>
<dbReference type="SUPFAM" id="SSF46626">
    <property type="entry name" value="Cytochrome c"/>
    <property type="match status" value="1"/>
</dbReference>